<dbReference type="EMBL" id="RAQO01000005">
    <property type="protein sequence ID" value="RKF18585.1"/>
    <property type="molecule type" value="Genomic_DNA"/>
</dbReference>
<dbReference type="Gene3D" id="3.10.580.10">
    <property type="entry name" value="CBS-domain"/>
    <property type="match status" value="1"/>
</dbReference>
<comment type="caution">
    <text evidence="4">The sequence shown here is derived from an EMBL/GenBank/DDBJ whole genome shotgun (WGS) entry which is preliminary data.</text>
</comment>
<dbReference type="AlphaFoldDB" id="A0A420ED40"/>
<dbReference type="InterPro" id="IPR000644">
    <property type="entry name" value="CBS_dom"/>
</dbReference>
<organism evidence="4 5">
    <name type="scientific">Alginatibacterium sediminis</name>
    <dbReference type="NCBI Taxonomy" id="2164068"/>
    <lineage>
        <taxon>Bacteria</taxon>
        <taxon>Pseudomonadati</taxon>
        <taxon>Pseudomonadota</taxon>
        <taxon>Gammaproteobacteria</taxon>
        <taxon>Alteromonadales</taxon>
        <taxon>Alteromonadaceae</taxon>
        <taxon>Alginatibacterium</taxon>
    </lineage>
</organism>
<dbReference type="SUPFAM" id="SSF54631">
    <property type="entry name" value="CBS-domain pair"/>
    <property type="match status" value="1"/>
</dbReference>
<name>A0A420ED40_9ALTE</name>
<keyword evidence="5" id="KW-1185">Reference proteome</keyword>
<protein>
    <submittedName>
        <fullName evidence="4">CBS domain-containing protein</fullName>
    </submittedName>
</protein>
<reference evidence="4 5" key="1">
    <citation type="submission" date="2018-09" db="EMBL/GenBank/DDBJ databases">
        <authorList>
            <person name="Wang Z."/>
        </authorList>
    </citation>
    <scope>NUCLEOTIDE SEQUENCE [LARGE SCALE GENOMIC DNA]</scope>
    <source>
        <strain evidence="4 5">ALS 81</strain>
    </source>
</reference>
<dbReference type="InterPro" id="IPR051257">
    <property type="entry name" value="Diverse_CBS-Domain"/>
</dbReference>
<evidence type="ECO:0000256" key="1">
    <source>
        <dbReference type="ARBA" id="ARBA00023122"/>
    </source>
</evidence>
<dbReference type="InterPro" id="IPR046342">
    <property type="entry name" value="CBS_dom_sf"/>
</dbReference>
<feature type="domain" description="CBS" evidence="3">
    <location>
        <begin position="79"/>
        <end position="135"/>
    </location>
</feature>
<dbReference type="Proteomes" id="UP000286482">
    <property type="component" value="Unassembled WGS sequence"/>
</dbReference>
<evidence type="ECO:0000313" key="5">
    <source>
        <dbReference type="Proteomes" id="UP000286482"/>
    </source>
</evidence>
<keyword evidence="1 2" id="KW-0129">CBS domain</keyword>
<evidence type="ECO:0000313" key="4">
    <source>
        <dbReference type="EMBL" id="RKF18585.1"/>
    </source>
</evidence>
<evidence type="ECO:0000259" key="3">
    <source>
        <dbReference type="PROSITE" id="PS51371"/>
    </source>
</evidence>
<dbReference type="InterPro" id="IPR044729">
    <property type="entry name" value="CBS_bac"/>
</dbReference>
<dbReference type="CDD" id="cd04629">
    <property type="entry name" value="CBS_pair_bac"/>
    <property type="match status" value="1"/>
</dbReference>
<proteinExistence type="predicted"/>
<feature type="domain" description="CBS" evidence="3">
    <location>
        <begin position="12"/>
        <end position="71"/>
    </location>
</feature>
<gene>
    <name evidence="4" type="ORF">DBZ36_09265</name>
</gene>
<dbReference type="OrthoDB" id="9790355at2"/>
<dbReference type="PANTHER" id="PTHR43080">
    <property type="entry name" value="CBS DOMAIN-CONTAINING PROTEIN CBSX3, MITOCHONDRIAL"/>
    <property type="match status" value="1"/>
</dbReference>
<accession>A0A420ED40</accession>
<dbReference type="RefSeq" id="WP_120354664.1">
    <property type="nucleotide sequence ID" value="NZ_RAQO01000005.1"/>
</dbReference>
<dbReference type="PANTHER" id="PTHR43080:SF2">
    <property type="entry name" value="CBS DOMAIN-CONTAINING PROTEIN"/>
    <property type="match status" value="1"/>
</dbReference>
<dbReference type="Pfam" id="PF00571">
    <property type="entry name" value="CBS"/>
    <property type="match status" value="2"/>
</dbReference>
<sequence length="138" mass="15154">MPLKSIKAIDYMTKNPVVVKPSTTLFDAIDMMTTAKVSGATVLNEAQEVVGIISEIDCLQAILKGSYHGEIGGNVESFMTKDVEVVDAEQDILAIAERLIRDKRRRLPVVRGGKFIGQFSVRSILSAVKNFNNKNNTL</sequence>
<dbReference type="PROSITE" id="PS51371">
    <property type="entry name" value="CBS"/>
    <property type="match status" value="2"/>
</dbReference>
<dbReference type="SMART" id="SM00116">
    <property type="entry name" value="CBS"/>
    <property type="match status" value="2"/>
</dbReference>
<evidence type="ECO:0000256" key="2">
    <source>
        <dbReference type="PROSITE-ProRule" id="PRU00703"/>
    </source>
</evidence>